<dbReference type="GeneID" id="91086981"/>
<dbReference type="AlphaFoldDB" id="A0A1E3IAM6"/>
<dbReference type="VEuPathDB" id="FungiDB:L203_04573"/>
<feature type="compositionally biased region" description="Basic and acidic residues" evidence="1">
    <location>
        <begin position="87"/>
        <end position="129"/>
    </location>
</feature>
<dbReference type="EMBL" id="CP143786">
    <property type="protein sequence ID" value="WVN87587.1"/>
    <property type="molecule type" value="Genomic_DNA"/>
</dbReference>
<reference evidence="2" key="3">
    <citation type="submission" date="2024-01" db="EMBL/GenBank/DDBJ databases">
        <authorList>
            <person name="Coelho M.A."/>
            <person name="David-Palma M."/>
            <person name="Shea T."/>
            <person name="Sun S."/>
            <person name="Cuomo C.A."/>
            <person name="Heitman J."/>
        </authorList>
    </citation>
    <scope>NUCLEOTIDE SEQUENCE</scope>
    <source>
        <strain evidence="2">CBS 7841</strain>
    </source>
</reference>
<protein>
    <submittedName>
        <fullName evidence="2">Uncharacterized protein</fullName>
    </submittedName>
</protein>
<name>A0A1E3IAM6_9TREE</name>
<reference evidence="2" key="1">
    <citation type="submission" date="2016-06" db="EMBL/GenBank/DDBJ databases">
        <authorList>
            <person name="Cuomo C."/>
            <person name="Litvintseva A."/>
            <person name="Heitman J."/>
            <person name="Chen Y."/>
            <person name="Sun S."/>
            <person name="Springer D."/>
            <person name="Dromer F."/>
            <person name="Young S."/>
            <person name="Zeng Q."/>
            <person name="Chapman S."/>
            <person name="Gujja S."/>
            <person name="Saif S."/>
            <person name="Birren B."/>
        </authorList>
    </citation>
    <scope>NUCLEOTIDE SEQUENCE</scope>
    <source>
        <strain evidence="2">CBS 7841</strain>
    </source>
</reference>
<keyword evidence="3" id="KW-1185">Reference proteome</keyword>
<proteinExistence type="predicted"/>
<reference evidence="2" key="2">
    <citation type="journal article" date="2022" name="Elife">
        <title>Obligate sexual reproduction of a homothallic fungus closely related to the Cryptococcus pathogenic species complex.</title>
        <authorList>
            <person name="Passer A.R."/>
            <person name="Clancey S.A."/>
            <person name="Shea T."/>
            <person name="David-Palma M."/>
            <person name="Averette A.F."/>
            <person name="Boekhout T."/>
            <person name="Porcel B.M."/>
            <person name="Nowrousian M."/>
            <person name="Cuomo C.A."/>
            <person name="Sun S."/>
            <person name="Heitman J."/>
            <person name="Coelho M.A."/>
        </authorList>
    </citation>
    <scope>NUCLEOTIDE SEQUENCE</scope>
    <source>
        <strain evidence="2">CBS 7841</strain>
    </source>
</reference>
<dbReference type="OrthoDB" id="2565288at2759"/>
<feature type="region of interest" description="Disordered" evidence="1">
    <location>
        <begin position="246"/>
        <end position="281"/>
    </location>
</feature>
<organism evidence="2 3">
    <name type="scientific">Cryptococcus depauperatus CBS 7841</name>
    <dbReference type="NCBI Taxonomy" id="1295531"/>
    <lineage>
        <taxon>Eukaryota</taxon>
        <taxon>Fungi</taxon>
        <taxon>Dikarya</taxon>
        <taxon>Basidiomycota</taxon>
        <taxon>Agaricomycotina</taxon>
        <taxon>Tremellomycetes</taxon>
        <taxon>Tremellales</taxon>
        <taxon>Cryptococcaceae</taxon>
        <taxon>Cryptococcus</taxon>
    </lineage>
</organism>
<dbReference type="KEGG" id="cdep:91086981"/>
<feature type="compositionally biased region" description="Basic and acidic residues" evidence="1">
    <location>
        <begin position="136"/>
        <end position="147"/>
    </location>
</feature>
<evidence type="ECO:0000313" key="2">
    <source>
        <dbReference type="EMBL" id="WVN87587.1"/>
    </source>
</evidence>
<accession>A0A1E3IAM6</accession>
<feature type="region of interest" description="Disordered" evidence="1">
    <location>
        <begin position="87"/>
        <end position="147"/>
    </location>
</feature>
<sequence>MGDSVGQQQQDAIPKYVPAHPKDQEMFMERYIAINLLINEFEDENNLLAYRAAKTERILREQGYEYLEHLMGVAPSGDSDPEAIREAESYRRERQRQPSDSERAEYKWQRREHIEVEQREMERSQATERKRAKSERHREYMSMEEGRGRQDDFEIERRRRELYEREMAERERLYYHRPSEDEFIRDPEYLEARGRELSRRDTLVQALEIPLVDPTRRQISATRSPVKSSMAGRHFTREATATVLEVGPVPHLPPRKSLSPQKAFATPSAIRYDEDAAMEES</sequence>
<dbReference type="RefSeq" id="XP_066068287.1">
    <property type="nucleotide sequence ID" value="XM_066212190.1"/>
</dbReference>
<evidence type="ECO:0000256" key="1">
    <source>
        <dbReference type="SAM" id="MobiDB-lite"/>
    </source>
</evidence>
<gene>
    <name evidence="2" type="ORF">L203_102770</name>
</gene>
<dbReference type="Proteomes" id="UP000094043">
    <property type="component" value="Chromosome 3"/>
</dbReference>
<evidence type="ECO:0000313" key="3">
    <source>
        <dbReference type="Proteomes" id="UP000094043"/>
    </source>
</evidence>